<dbReference type="Pfam" id="PF01042">
    <property type="entry name" value="Ribonuc_L-PSP"/>
    <property type="match status" value="1"/>
</dbReference>
<dbReference type="RefSeq" id="WP_309899712.1">
    <property type="nucleotide sequence ID" value="NZ_JAVDRF010000002.1"/>
</dbReference>
<dbReference type="CDD" id="cd06153">
    <property type="entry name" value="YjgF_YER057c_UK114_like_5"/>
    <property type="match status" value="1"/>
</dbReference>
<name>A0ABU1NBW7_9BURK</name>
<dbReference type="SUPFAM" id="SSF55298">
    <property type="entry name" value="YjgF-like"/>
    <property type="match status" value="1"/>
</dbReference>
<dbReference type="InterPro" id="IPR006175">
    <property type="entry name" value="YjgF/YER057c/UK114"/>
</dbReference>
<dbReference type="Gene3D" id="3.30.1330.40">
    <property type="entry name" value="RutC-like"/>
    <property type="match status" value="1"/>
</dbReference>
<comment type="caution">
    <text evidence="2">The sequence shown here is derived from an EMBL/GenBank/DDBJ whole genome shotgun (WGS) entry which is preliminary data.</text>
</comment>
<evidence type="ECO:0000259" key="1">
    <source>
        <dbReference type="Pfam" id="PF21168"/>
    </source>
</evidence>
<evidence type="ECO:0000313" key="2">
    <source>
        <dbReference type="EMBL" id="MDR6535541.1"/>
    </source>
</evidence>
<dbReference type="InterPro" id="IPR035959">
    <property type="entry name" value="RutC-like_sf"/>
</dbReference>
<dbReference type="EMBL" id="JAVDRF010000002">
    <property type="protein sequence ID" value="MDR6535541.1"/>
    <property type="molecule type" value="Genomic_DNA"/>
</dbReference>
<gene>
    <name evidence="2" type="ORF">J2739_001301</name>
</gene>
<proteinExistence type="predicted"/>
<organism evidence="2 3">
    <name type="scientific">Variovorax soli</name>
    <dbReference type="NCBI Taxonomy" id="376815"/>
    <lineage>
        <taxon>Bacteria</taxon>
        <taxon>Pseudomonadati</taxon>
        <taxon>Pseudomonadota</taxon>
        <taxon>Betaproteobacteria</taxon>
        <taxon>Burkholderiales</taxon>
        <taxon>Comamonadaceae</taxon>
        <taxon>Variovorax</taxon>
    </lineage>
</organism>
<protein>
    <submittedName>
        <fullName evidence="2">Enamine deaminase RidA (YjgF/YER057c/UK114 family)</fullName>
    </submittedName>
</protein>
<reference evidence="2 3" key="1">
    <citation type="submission" date="2023-07" db="EMBL/GenBank/DDBJ databases">
        <title>Sorghum-associated microbial communities from plants grown in Nebraska, USA.</title>
        <authorList>
            <person name="Schachtman D."/>
        </authorList>
    </citation>
    <scope>NUCLEOTIDE SEQUENCE [LARGE SCALE GENOMIC DNA]</scope>
    <source>
        <strain evidence="2 3">DS1781</strain>
    </source>
</reference>
<dbReference type="Proteomes" id="UP001184230">
    <property type="component" value="Unassembled WGS sequence"/>
</dbReference>
<dbReference type="InterPro" id="IPR049368">
    <property type="entry name" value="FkbO_Hyg5-like_N"/>
</dbReference>
<dbReference type="Pfam" id="PF21168">
    <property type="entry name" value="FkbO_Hyg5-like_N"/>
    <property type="match status" value="1"/>
</dbReference>
<evidence type="ECO:0000313" key="3">
    <source>
        <dbReference type="Proteomes" id="UP001184230"/>
    </source>
</evidence>
<keyword evidence="3" id="KW-1185">Reference proteome</keyword>
<sequence>MSARDFNGVPPLRVERLSLSQSLALPLAGQAPFGALGYGTPNDLAWMPTVNARVLSDAGAMADVWHASEHIESGTTGAVRWRCDGHWMLGAIDLDETSEGSDLAEPAHRAYRDLFRSLAHTGCTHLLRVWNYLPRINADGGGLERYRQFNLGRQQAFVEAGQAAFEGAPAACALGIHQGALGIRFLAGRVAPLPVENPRQVSAYHYPPAYGPRSPTFSRAALAEIGGGDVALFISGTASIVGHETVHRGDVRAQTEETLRNLEAVIAAANARGSARFGLERIDAVVYVRHAADTPTVRQVLEQKLGAHSHMLRHAICLEADICRQELLVEIEAHAVAAGSLGPDRTGKP</sequence>
<feature type="domain" description="Chorismatase FkbO/Hyg5-like N-terminal" evidence="1">
    <location>
        <begin position="63"/>
        <end position="187"/>
    </location>
</feature>
<accession>A0ABU1NBW7</accession>